<sequence length="325" mass="33498">MLQFTSAGAAASKSYCDALAKAAQDTLKPLADAQGLRIAASDAQGWGRYGCGRTDSNSIAVISVCTDLLAAQASLLPRFLAAALPAVYDTLFPPANGTGGTGSCAAYPTAAAAYRLRASDGGTAAGGSACFAAADYDCSKPRPAAGFPPDQTCSRDAPAGLFVLRPSVQNSTLSILSVRYQAYCFGIQLASPAPLASSSCASNRVLNIAFYLNATMRGSLTSVILRGSTDQRRMPTALGGVAASDSWWLRPGSSRVVGDTLWVRPLDWNADLTRDLAARSRAEVCLELQPGVALSQLCLGGVPGTCFASIVSSDTCCPVYSTALP</sequence>
<dbReference type="Pfam" id="PF12499">
    <property type="entry name" value="DUF3707"/>
    <property type="match status" value="1"/>
</dbReference>
<proteinExistence type="predicted"/>
<organism evidence="2 3">
    <name type="scientific">Tetrabaena socialis</name>
    <dbReference type="NCBI Taxonomy" id="47790"/>
    <lineage>
        <taxon>Eukaryota</taxon>
        <taxon>Viridiplantae</taxon>
        <taxon>Chlorophyta</taxon>
        <taxon>core chlorophytes</taxon>
        <taxon>Chlorophyceae</taxon>
        <taxon>CS clade</taxon>
        <taxon>Chlamydomonadales</taxon>
        <taxon>Tetrabaenaceae</taxon>
        <taxon>Tetrabaena</taxon>
    </lineage>
</organism>
<evidence type="ECO:0000259" key="1">
    <source>
        <dbReference type="Pfam" id="PF12499"/>
    </source>
</evidence>
<keyword evidence="3" id="KW-1185">Reference proteome</keyword>
<gene>
    <name evidence="2" type="ORF">TSOC_007800</name>
</gene>
<reference evidence="2 3" key="1">
    <citation type="journal article" date="2017" name="Mol. Biol. Evol.">
        <title>The 4-celled Tetrabaena socialis nuclear genome reveals the essential components for genetic control of cell number at the origin of multicellularity in the volvocine lineage.</title>
        <authorList>
            <person name="Featherston J."/>
            <person name="Arakaki Y."/>
            <person name="Hanschen E.R."/>
            <person name="Ferris P.J."/>
            <person name="Michod R.E."/>
            <person name="Olson B.J.S.C."/>
            <person name="Nozaki H."/>
            <person name="Durand P.M."/>
        </authorList>
    </citation>
    <scope>NUCLEOTIDE SEQUENCE [LARGE SCALE GENOMIC DNA]</scope>
    <source>
        <strain evidence="2 3">NIES-571</strain>
    </source>
</reference>
<evidence type="ECO:0000313" key="2">
    <source>
        <dbReference type="EMBL" id="PNH05900.1"/>
    </source>
</evidence>
<dbReference type="Proteomes" id="UP000236333">
    <property type="component" value="Unassembled WGS sequence"/>
</dbReference>
<dbReference type="InterPro" id="IPR024616">
    <property type="entry name" value="Pherophorin"/>
</dbReference>
<protein>
    <recommendedName>
        <fullName evidence="1">Pherophorin domain-containing protein</fullName>
    </recommendedName>
</protein>
<dbReference type="EMBL" id="PGGS01000272">
    <property type="protein sequence ID" value="PNH05900.1"/>
    <property type="molecule type" value="Genomic_DNA"/>
</dbReference>
<name>A0A2J8A058_9CHLO</name>
<accession>A0A2J8A058</accession>
<evidence type="ECO:0000313" key="3">
    <source>
        <dbReference type="Proteomes" id="UP000236333"/>
    </source>
</evidence>
<dbReference type="AlphaFoldDB" id="A0A2J8A058"/>
<dbReference type="OrthoDB" id="544989at2759"/>
<feature type="domain" description="Pherophorin" evidence="1">
    <location>
        <begin position="148"/>
        <end position="318"/>
    </location>
</feature>
<comment type="caution">
    <text evidence="2">The sequence shown here is derived from an EMBL/GenBank/DDBJ whole genome shotgun (WGS) entry which is preliminary data.</text>
</comment>